<protein>
    <recommendedName>
        <fullName evidence="7">Dolichol-phosphate mannosyltransferase subunit 3</fullName>
    </recommendedName>
</protein>
<keyword evidence="10" id="KW-1185">Reference proteome</keyword>
<dbReference type="EMBL" id="CAJHNH020000491">
    <property type="protein sequence ID" value="CAG5118027.1"/>
    <property type="molecule type" value="Genomic_DNA"/>
</dbReference>
<comment type="caution">
    <text evidence="9">The sequence shown here is derived from an EMBL/GenBank/DDBJ whole genome shotgun (WGS) entry which is preliminary data.</text>
</comment>
<organism evidence="9 10">
    <name type="scientific">Candidula unifasciata</name>
    <dbReference type="NCBI Taxonomy" id="100452"/>
    <lineage>
        <taxon>Eukaryota</taxon>
        <taxon>Metazoa</taxon>
        <taxon>Spiralia</taxon>
        <taxon>Lophotrochozoa</taxon>
        <taxon>Mollusca</taxon>
        <taxon>Gastropoda</taxon>
        <taxon>Heterobranchia</taxon>
        <taxon>Euthyneura</taxon>
        <taxon>Panpulmonata</taxon>
        <taxon>Eupulmonata</taxon>
        <taxon>Stylommatophora</taxon>
        <taxon>Helicina</taxon>
        <taxon>Helicoidea</taxon>
        <taxon>Geomitridae</taxon>
        <taxon>Candidula</taxon>
    </lineage>
</organism>
<comment type="subunit">
    <text evidence="7">Component of the dolichol-phosphate mannose (DPM) synthase complex.</text>
</comment>
<keyword evidence="4 7" id="KW-0256">Endoplasmic reticulum</keyword>
<feature type="coiled-coil region" evidence="8">
    <location>
        <begin position="66"/>
        <end position="93"/>
    </location>
</feature>
<evidence type="ECO:0000313" key="9">
    <source>
        <dbReference type="EMBL" id="CAG5118027.1"/>
    </source>
</evidence>
<evidence type="ECO:0000256" key="4">
    <source>
        <dbReference type="ARBA" id="ARBA00022824"/>
    </source>
</evidence>
<dbReference type="GO" id="GO:0006506">
    <property type="term" value="P:GPI anchor biosynthetic process"/>
    <property type="evidence" value="ECO:0007669"/>
    <property type="project" value="TreeGrafter"/>
</dbReference>
<comment type="function">
    <text evidence="7">Stabilizer subunit of the dolichol-phosphate mannose (DPM) synthase complex; tethers catalytic subunit to the ER.</text>
</comment>
<reference evidence="9" key="1">
    <citation type="submission" date="2021-04" db="EMBL/GenBank/DDBJ databases">
        <authorList>
            <consortium name="Molecular Ecology Group"/>
        </authorList>
    </citation>
    <scope>NUCLEOTIDE SEQUENCE</scope>
</reference>
<keyword evidence="8" id="KW-0175">Coiled coil</keyword>
<proteinExistence type="inferred from homology"/>
<keyword evidence="5 7" id="KW-1133">Transmembrane helix</keyword>
<comment type="subcellular location">
    <subcellularLocation>
        <location evidence="1 7">Endoplasmic reticulum membrane</location>
        <topology evidence="1 7">Multi-pass membrane protein</topology>
    </subcellularLocation>
</comment>
<keyword evidence="3 7" id="KW-0812">Transmembrane</keyword>
<evidence type="ECO:0000256" key="5">
    <source>
        <dbReference type="ARBA" id="ARBA00022989"/>
    </source>
</evidence>
<evidence type="ECO:0000256" key="8">
    <source>
        <dbReference type="SAM" id="Coils"/>
    </source>
</evidence>
<evidence type="ECO:0000256" key="1">
    <source>
        <dbReference type="ARBA" id="ARBA00004477"/>
    </source>
</evidence>
<dbReference type="Proteomes" id="UP000678393">
    <property type="component" value="Unassembled WGS sequence"/>
</dbReference>
<dbReference type="AlphaFoldDB" id="A0A8S3YLJ4"/>
<comment type="pathway">
    <text evidence="7">Protein modification; protein glycosylation.</text>
</comment>
<dbReference type="GO" id="GO:0033185">
    <property type="term" value="C:dolichol-phosphate-mannose synthase complex"/>
    <property type="evidence" value="ECO:0007669"/>
    <property type="project" value="TreeGrafter"/>
</dbReference>
<evidence type="ECO:0000256" key="6">
    <source>
        <dbReference type="ARBA" id="ARBA00023136"/>
    </source>
</evidence>
<dbReference type="GO" id="GO:0005789">
    <property type="term" value="C:endoplasmic reticulum membrane"/>
    <property type="evidence" value="ECO:0007669"/>
    <property type="project" value="UniProtKB-SubCell"/>
</dbReference>
<evidence type="ECO:0000256" key="7">
    <source>
        <dbReference type="RuleBase" id="RU365085"/>
    </source>
</evidence>
<feature type="transmembrane region" description="Helical" evidence="7">
    <location>
        <begin position="40"/>
        <end position="61"/>
    </location>
</feature>
<dbReference type="InterPro" id="IPR013174">
    <property type="entry name" value="DPM3"/>
</dbReference>
<feature type="transmembrane region" description="Helical" evidence="7">
    <location>
        <begin position="6"/>
        <end position="28"/>
    </location>
</feature>
<evidence type="ECO:0000313" key="10">
    <source>
        <dbReference type="Proteomes" id="UP000678393"/>
    </source>
</evidence>
<dbReference type="Pfam" id="PF08285">
    <property type="entry name" value="DPM3"/>
    <property type="match status" value="1"/>
</dbReference>
<gene>
    <name evidence="9" type="ORF">CUNI_LOCUS3585</name>
</gene>
<evidence type="ECO:0000256" key="2">
    <source>
        <dbReference type="ARBA" id="ARBA00010430"/>
    </source>
</evidence>
<dbReference type="PANTHER" id="PTHR16433">
    <property type="entry name" value="DOLICHOL-PHOSPHATE MANNOSYLTRANSFERASE SUBUNIT 3"/>
    <property type="match status" value="1"/>
</dbReference>
<keyword evidence="6 7" id="KW-0472">Membrane</keyword>
<sequence length="99" mass="11569">MTVPKLFQWLAGVCSFMTVWLAYVVGYFSVNLRKEYHEIIVVLPLYLLISFACYSLAVIGYRVATFNNCEEASIELKQEIEAARKDLEKKNYKFISDWK</sequence>
<dbReference type="PANTHER" id="PTHR16433:SF0">
    <property type="entry name" value="DOLICHOL-PHOSPHATE MANNOSYLTRANSFERASE SUBUNIT 3"/>
    <property type="match status" value="1"/>
</dbReference>
<dbReference type="OrthoDB" id="2014333at2759"/>
<evidence type="ECO:0000256" key="3">
    <source>
        <dbReference type="ARBA" id="ARBA00022692"/>
    </source>
</evidence>
<name>A0A8S3YLJ4_9EUPU</name>
<comment type="similarity">
    <text evidence="2 7">Belongs to the DPM3 family.</text>
</comment>
<accession>A0A8S3YLJ4</accession>